<sequence>MTQADLTTNSPRELTAEQLDNVAGGLCSANKVVTGQPVVPPPVPKKAHCGIEDLAPGPVPGT</sequence>
<comment type="caution">
    <text evidence="1">The sequence shown here is derived from an EMBL/GenBank/DDBJ whole genome shotgun (WGS) entry which is preliminary data.</text>
</comment>
<accession>A0ABV8MME9</accession>
<evidence type="ECO:0000313" key="1">
    <source>
        <dbReference type="EMBL" id="MFC4157996.1"/>
    </source>
</evidence>
<organism evidence="1 2">
    <name type="scientific">Chitinimonas lacunae</name>
    <dbReference type="NCBI Taxonomy" id="1963018"/>
    <lineage>
        <taxon>Bacteria</taxon>
        <taxon>Pseudomonadati</taxon>
        <taxon>Pseudomonadota</taxon>
        <taxon>Betaproteobacteria</taxon>
        <taxon>Neisseriales</taxon>
        <taxon>Chitinibacteraceae</taxon>
        <taxon>Chitinimonas</taxon>
    </lineage>
</organism>
<keyword evidence="2" id="KW-1185">Reference proteome</keyword>
<proteinExistence type="predicted"/>
<dbReference type="Proteomes" id="UP001595791">
    <property type="component" value="Unassembled WGS sequence"/>
</dbReference>
<gene>
    <name evidence="1" type="ORF">ACFOW7_01370</name>
</gene>
<reference evidence="2" key="1">
    <citation type="journal article" date="2019" name="Int. J. Syst. Evol. Microbiol.">
        <title>The Global Catalogue of Microorganisms (GCM) 10K type strain sequencing project: providing services to taxonomists for standard genome sequencing and annotation.</title>
        <authorList>
            <consortium name="The Broad Institute Genomics Platform"/>
            <consortium name="The Broad Institute Genome Sequencing Center for Infectious Disease"/>
            <person name="Wu L."/>
            <person name="Ma J."/>
        </authorList>
    </citation>
    <scope>NUCLEOTIDE SEQUENCE [LARGE SCALE GENOMIC DNA]</scope>
    <source>
        <strain evidence="2">LMG 29894</strain>
    </source>
</reference>
<dbReference type="EMBL" id="JBHSBU010000001">
    <property type="protein sequence ID" value="MFC4157996.1"/>
    <property type="molecule type" value="Genomic_DNA"/>
</dbReference>
<evidence type="ECO:0000313" key="2">
    <source>
        <dbReference type="Proteomes" id="UP001595791"/>
    </source>
</evidence>
<name>A0ABV8MME9_9NEIS</name>
<evidence type="ECO:0008006" key="3">
    <source>
        <dbReference type="Google" id="ProtNLM"/>
    </source>
</evidence>
<protein>
    <recommendedName>
        <fullName evidence="3">Bacteriocin</fullName>
    </recommendedName>
</protein>
<dbReference type="RefSeq" id="WP_378160209.1">
    <property type="nucleotide sequence ID" value="NZ_JBHSBU010000001.1"/>
</dbReference>